<dbReference type="EMBL" id="UINC01177853">
    <property type="protein sequence ID" value="SVD85705.1"/>
    <property type="molecule type" value="Genomic_DNA"/>
</dbReference>
<dbReference type="Gene3D" id="2.60.120.200">
    <property type="match status" value="1"/>
</dbReference>
<evidence type="ECO:0000313" key="1">
    <source>
        <dbReference type="EMBL" id="SVD85705.1"/>
    </source>
</evidence>
<dbReference type="AlphaFoldDB" id="A0A382YS56"/>
<reference evidence="1" key="1">
    <citation type="submission" date="2018-05" db="EMBL/GenBank/DDBJ databases">
        <authorList>
            <person name="Lanie J.A."/>
            <person name="Ng W.-L."/>
            <person name="Kazmierczak K.M."/>
            <person name="Andrzejewski T.M."/>
            <person name="Davidsen T.M."/>
            <person name="Wayne K.J."/>
            <person name="Tettelin H."/>
            <person name="Glass J.I."/>
            <person name="Rusch D."/>
            <person name="Podicherti R."/>
            <person name="Tsui H.-C.T."/>
            <person name="Winkler M.E."/>
        </authorList>
    </citation>
    <scope>NUCLEOTIDE SEQUENCE</scope>
</reference>
<organism evidence="1">
    <name type="scientific">marine metagenome</name>
    <dbReference type="NCBI Taxonomy" id="408172"/>
    <lineage>
        <taxon>unclassified sequences</taxon>
        <taxon>metagenomes</taxon>
        <taxon>ecological metagenomes</taxon>
    </lineage>
</organism>
<protein>
    <recommendedName>
        <fullName evidence="2">LamG-like jellyroll fold domain-containing protein</fullName>
    </recommendedName>
</protein>
<accession>A0A382YS56</accession>
<sequence length="238" mass="26208">MAASGAGEDAYEIEQSLSFERTDSAKLYRTPSSSGNRRIFTWSGWYKRKKFDESQMLWSAYGAQSNAGYMDFGMAGDAAGNEDCVGGGAWGSGGTNVKASRYLRDPSAWYHIMFVSDTTLNTSTDRVKYYVNGVRETAIESSPLTYPSQDYDYQNNYTGYVHVMGDAYYHVNSGTFRGINGYLAEVHIIDGTAKLPTDFGEFNETTGQWVPIEYEGDTASYGTNGGYYKFASGALGTD</sequence>
<name>A0A382YS56_9ZZZZ</name>
<dbReference type="InterPro" id="IPR013320">
    <property type="entry name" value="ConA-like_dom_sf"/>
</dbReference>
<proteinExistence type="predicted"/>
<dbReference type="SUPFAM" id="SSF49899">
    <property type="entry name" value="Concanavalin A-like lectins/glucanases"/>
    <property type="match status" value="1"/>
</dbReference>
<gene>
    <name evidence="1" type="ORF">METZ01_LOCUS438559</name>
</gene>
<feature type="non-terminal residue" evidence="1">
    <location>
        <position position="238"/>
    </location>
</feature>
<evidence type="ECO:0008006" key="2">
    <source>
        <dbReference type="Google" id="ProtNLM"/>
    </source>
</evidence>